<dbReference type="InterPro" id="IPR045153">
    <property type="entry name" value="Est1/Ebs1-like"/>
</dbReference>
<protein>
    <recommendedName>
        <fullName evidence="2">PIN domain-containing protein</fullName>
    </recommendedName>
</protein>
<dbReference type="GO" id="GO:0000184">
    <property type="term" value="P:nuclear-transcribed mRNA catabolic process, nonsense-mediated decay"/>
    <property type="evidence" value="ECO:0007669"/>
    <property type="project" value="TreeGrafter"/>
</dbReference>
<feature type="region of interest" description="Disordered" evidence="1">
    <location>
        <begin position="875"/>
        <end position="933"/>
    </location>
</feature>
<comment type="caution">
    <text evidence="3">The sequence shown here is derived from an EMBL/GenBank/DDBJ whole genome shotgun (WGS) entry which is preliminary data.</text>
</comment>
<feature type="region of interest" description="Disordered" evidence="1">
    <location>
        <begin position="830"/>
        <end position="853"/>
    </location>
</feature>
<sequence>MTSTFPLTHPSPSHQTLPQSSTESPSPKKLPSSASSRPKDGARTLVDAVTAYQRRNARPRAERTPVQDRPHSSPTSPSSNQPPPSITNTSQIHQPEPIPDQSSPNPPERQQRPGPSSGRNRNQHDAGFSRRLHVTRESPSKPNKPSDSRGSRSFGTGFKVSQKNGIQNIGGMVGVRSTSTHPSASASQVSKLYDPNASPQPQSRVFTDNARVPAPSPSASRREPGRSELTTIAGVISTKVVSKPTDDREPTHSSRPHPITPLKKSALAMDADLNGHERWKSSKKAIRGEHSNTTGVNGLPRQLFDPRKHDPVKFSAAKRVLETASGPTPSHSDVREPGKVTNGPGLAPASLEEADQDGQGASSHERRKPPSIVVQLKRAYKHIIRLETALKDEEVASKFKDEEIKTRELREGTSSTTNGFLRIDARQKAIEDEYWVKLAKQHRDLAEAHHQFLEMATDPKLPASMHALPQKYNIPTRLWQTGFHQLLERLRHALPSSSVHSTSQHLLEHMTDFIYFAYGFYTNLLEEQSLGTFKSVWIEQLGDLARYRMAVAGLMTKLTSHPQLPHPVSLQRANSETDLSDDDEPDQVLVGRRKRRGRRRKQGSQSDDAHSITAESLDLGSESEETDSRLSAFPEPTPAQPPPPSPVKICGSIGVAALGDWEFEEQEIWRATAKDWYSKGLAENPGTGRLHHHLALLSKGDELRTLYHYAKSLTASRPYLPARESVLPFFESEHQARRTRPEVSITDLFVHLHGMLFTKIQLDDFEHELARFMEKLAEDRLISQRDGQTAKTSMSDANWVMMATINICALLQYGAEDGLIRVGQSQLRQKAGTEARNRSSGSKAGGVSKMTAPMPKSLMVAPQAILLNNHASHAAPTESLGHCRPSQSMSSEDGLVASSVDQQSDVLSHEEPMDSEDRRRPTSSRLEAAESHDEEAGPIVLTLAAKLGFEMLADALQSQLTRLCPYVTLMITFLGSMSQDEQVMAKLERFIPWMKLGELFNTIPPAIELDVAGHESFKLLGNSLPEDWCLRGMEWTSKGVFGRGHWKPSKVQSDAHSWPQPVPESEMDVLSSFAVGVRSERSHAQPIMTDANRQPAYHQHRINKDEQTNEEEKKAVSDPACDARWKRIGLIAVSLSRSVTGISFDPNVAGPGRFVVLPSLRKKISIWETQARREREEQRLLKTKRTGRERAMVEIDEEIDNRLEYEEEEEEDEDRDGGDNELVRSLKARRRELRAILNQIKNPVKSPASNVNPNVNVATKAPSARTTKNLSAKPQARVNALPGYTVLVLDTNILIGMLSIVKDLLESERWTIVIPLVVITELDGLKKASGQMGKARLSEDAVEAIKYLECSIKTKARWLKIQTSKGNYLRDLWIRNEELDFAAPDPSTQACSTDHARNLDDLVLRAAIWQIGHFATTPPVGLEPEPEKVVLVTLDRNLRLKARARGMVAADEKQIIGLVESSTEKEHGSRPVG</sequence>
<dbReference type="EMBL" id="MU167347">
    <property type="protein sequence ID" value="KAG0142488.1"/>
    <property type="molecule type" value="Genomic_DNA"/>
</dbReference>
<dbReference type="OrthoDB" id="2017974at2759"/>
<dbReference type="InterPro" id="IPR002716">
    <property type="entry name" value="PIN_dom"/>
</dbReference>
<feature type="compositionally biased region" description="Pro residues" evidence="1">
    <location>
        <begin position="635"/>
        <end position="645"/>
    </location>
</feature>
<dbReference type="InterPro" id="IPR018834">
    <property type="entry name" value="DNA/RNA-bd_Est1-type"/>
</dbReference>
<keyword evidence="4" id="KW-1185">Reference proteome</keyword>
<evidence type="ECO:0000256" key="1">
    <source>
        <dbReference type="SAM" id="MobiDB-lite"/>
    </source>
</evidence>
<dbReference type="CDD" id="cd09880">
    <property type="entry name" value="PIN_Smg5-6-like"/>
    <property type="match status" value="1"/>
</dbReference>
<evidence type="ECO:0000259" key="2">
    <source>
        <dbReference type="SMART" id="SM00670"/>
    </source>
</evidence>
<feature type="compositionally biased region" description="Basic residues" evidence="1">
    <location>
        <begin position="591"/>
        <end position="602"/>
    </location>
</feature>
<feature type="compositionally biased region" description="Polar residues" evidence="1">
    <location>
        <begin position="176"/>
        <end position="190"/>
    </location>
</feature>
<dbReference type="SMART" id="SM00670">
    <property type="entry name" value="PINc"/>
    <property type="match status" value="1"/>
</dbReference>
<dbReference type="InterPro" id="IPR029060">
    <property type="entry name" value="PIN-like_dom_sf"/>
</dbReference>
<feature type="compositionally biased region" description="Polar residues" evidence="1">
    <location>
        <begin position="151"/>
        <end position="167"/>
    </location>
</feature>
<feature type="compositionally biased region" description="Polar residues" evidence="1">
    <location>
        <begin position="197"/>
        <end position="206"/>
    </location>
</feature>
<dbReference type="Gene3D" id="1.25.40.10">
    <property type="entry name" value="Tetratricopeptide repeat domain"/>
    <property type="match status" value="1"/>
</dbReference>
<feature type="region of interest" description="Disordered" evidence="1">
    <location>
        <begin position="321"/>
        <end position="371"/>
    </location>
</feature>
<feature type="compositionally biased region" description="Low complexity" evidence="1">
    <location>
        <begin position="20"/>
        <end position="36"/>
    </location>
</feature>
<feature type="compositionally biased region" description="Basic and acidic residues" evidence="1">
    <location>
        <begin position="907"/>
        <end position="920"/>
    </location>
</feature>
<dbReference type="GO" id="GO:0070034">
    <property type="term" value="F:telomerase RNA binding"/>
    <property type="evidence" value="ECO:0007669"/>
    <property type="project" value="TreeGrafter"/>
</dbReference>
<feature type="region of interest" description="Disordered" evidence="1">
    <location>
        <begin position="1199"/>
        <end position="1221"/>
    </location>
</feature>
<dbReference type="SUPFAM" id="SSF48452">
    <property type="entry name" value="TPR-like"/>
    <property type="match status" value="1"/>
</dbReference>
<accession>A0A9P6NED7</accession>
<feature type="domain" description="PIN" evidence="2">
    <location>
        <begin position="1285"/>
        <end position="1440"/>
    </location>
</feature>
<dbReference type="GO" id="GO:0005697">
    <property type="term" value="C:telomerase holoenzyme complex"/>
    <property type="evidence" value="ECO:0007669"/>
    <property type="project" value="TreeGrafter"/>
</dbReference>
<name>A0A9P6NED7_9BASI</name>
<reference evidence="3" key="1">
    <citation type="submission" date="2013-11" db="EMBL/GenBank/DDBJ databases">
        <title>Genome sequence of the fusiform rust pathogen reveals effectors for host alternation and coevolution with pine.</title>
        <authorList>
            <consortium name="DOE Joint Genome Institute"/>
            <person name="Smith K."/>
            <person name="Pendleton A."/>
            <person name="Kubisiak T."/>
            <person name="Anderson C."/>
            <person name="Salamov A."/>
            <person name="Aerts A."/>
            <person name="Riley R."/>
            <person name="Clum A."/>
            <person name="Lindquist E."/>
            <person name="Ence D."/>
            <person name="Campbell M."/>
            <person name="Kronenberg Z."/>
            <person name="Feau N."/>
            <person name="Dhillon B."/>
            <person name="Hamelin R."/>
            <person name="Burleigh J."/>
            <person name="Smith J."/>
            <person name="Yandell M."/>
            <person name="Nelson C."/>
            <person name="Grigoriev I."/>
            <person name="Davis J."/>
        </authorList>
    </citation>
    <scope>NUCLEOTIDE SEQUENCE</scope>
    <source>
        <strain evidence="3">G11</strain>
    </source>
</reference>
<dbReference type="GO" id="GO:0042162">
    <property type="term" value="F:telomeric DNA binding"/>
    <property type="evidence" value="ECO:0007669"/>
    <property type="project" value="TreeGrafter"/>
</dbReference>
<proteinExistence type="predicted"/>
<feature type="compositionally biased region" description="Acidic residues" evidence="1">
    <location>
        <begin position="1199"/>
        <end position="1216"/>
    </location>
</feature>
<feature type="compositionally biased region" description="Polar residues" evidence="1">
    <location>
        <begin position="1"/>
        <end position="19"/>
    </location>
</feature>
<dbReference type="Pfam" id="PF10373">
    <property type="entry name" value="EST1_DNA_bind"/>
    <property type="match status" value="1"/>
</dbReference>
<evidence type="ECO:0000313" key="3">
    <source>
        <dbReference type="EMBL" id="KAG0142488.1"/>
    </source>
</evidence>
<gene>
    <name evidence="3" type="ORF">CROQUDRAFT_233492</name>
</gene>
<feature type="compositionally biased region" description="Low complexity" evidence="1">
    <location>
        <begin position="210"/>
        <end position="219"/>
    </location>
</feature>
<feature type="compositionally biased region" description="Basic and acidic residues" evidence="1">
    <location>
        <begin position="273"/>
        <end position="290"/>
    </location>
</feature>
<dbReference type="Pfam" id="PF13638">
    <property type="entry name" value="PIN_4"/>
    <property type="match status" value="1"/>
</dbReference>
<dbReference type="InterPro" id="IPR011990">
    <property type="entry name" value="TPR-like_helical_dom_sf"/>
</dbReference>
<feature type="compositionally biased region" description="Basic and acidic residues" evidence="1">
    <location>
        <begin position="122"/>
        <end position="150"/>
    </location>
</feature>
<dbReference type="SUPFAM" id="SSF88723">
    <property type="entry name" value="PIN domain-like"/>
    <property type="match status" value="1"/>
</dbReference>
<feature type="region of interest" description="Disordered" evidence="1">
    <location>
        <begin position="1093"/>
        <end position="1117"/>
    </location>
</feature>
<dbReference type="PANTHER" id="PTHR15696">
    <property type="entry name" value="SMG-7 SUPPRESSOR WITH MORPHOLOGICAL EFFECT ON GENITALIA PROTEIN 7"/>
    <property type="match status" value="1"/>
</dbReference>
<dbReference type="Proteomes" id="UP000886653">
    <property type="component" value="Unassembled WGS sequence"/>
</dbReference>
<feature type="region of interest" description="Disordered" evidence="1">
    <location>
        <begin position="560"/>
        <end position="645"/>
    </location>
</feature>
<dbReference type="PANTHER" id="PTHR15696:SF0">
    <property type="entry name" value="TELOMERASE-BINDING PROTEIN EST1A"/>
    <property type="match status" value="1"/>
</dbReference>
<organism evidence="3 4">
    <name type="scientific">Cronartium quercuum f. sp. fusiforme G11</name>
    <dbReference type="NCBI Taxonomy" id="708437"/>
    <lineage>
        <taxon>Eukaryota</taxon>
        <taxon>Fungi</taxon>
        <taxon>Dikarya</taxon>
        <taxon>Basidiomycota</taxon>
        <taxon>Pucciniomycotina</taxon>
        <taxon>Pucciniomycetes</taxon>
        <taxon>Pucciniales</taxon>
        <taxon>Coleosporiaceae</taxon>
        <taxon>Cronartium</taxon>
    </lineage>
</organism>
<feature type="region of interest" description="Disordered" evidence="1">
    <location>
        <begin position="1"/>
        <end position="307"/>
    </location>
</feature>
<feature type="compositionally biased region" description="Basic and acidic residues" evidence="1">
    <location>
        <begin position="59"/>
        <end position="71"/>
    </location>
</feature>
<dbReference type="GO" id="GO:0004540">
    <property type="term" value="F:RNA nuclease activity"/>
    <property type="evidence" value="ECO:0007669"/>
    <property type="project" value="UniProtKB-ARBA"/>
</dbReference>
<evidence type="ECO:0000313" key="4">
    <source>
        <dbReference type="Proteomes" id="UP000886653"/>
    </source>
</evidence>
<dbReference type="Gene3D" id="3.40.50.1010">
    <property type="entry name" value="5'-nuclease"/>
    <property type="match status" value="1"/>
</dbReference>
<feature type="compositionally biased region" description="Basic and acidic residues" evidence="1">
    <location>
        <begin position="1102"/>
        <end position="1117"/>
    </location>
</feature>